<dbReference type="EMBL" id="JARK01001536">
    <property type="protein sequence ID" value="EYB91910.1"/>
    <property type="molecule type" value="Genomic_DNA"/>
</dbReference>
<dbReference type="AlphaFoldDB" id="A0A016SMQ4"/>
<dbReference type="Proteomes" id="UP000024635">
    <property type="component" value="Unassembled WGS sequence"/>
</dbReference>
<comment type="caution">
    <text evidence="1">The sequence shown here is derived from an EMBL/GenBank/DDBJ whole genome shotgun (WGS) entry which is preliminary data.</text>
</comment>
<name>A0A016SMQ4_9BILA</name>
<protein>
    <submittedName>
        <fullName evidence="1">Uncharacterized protein</fullName>
    </submittedName>
</protein>
<keyword evidence="2" id="KW-1185">Reference proteome</keyword>
<evidence type="ECO:0000313" key="2">
    <source>
        <dbReference type="Proteomes" id="UP000024635"/>
    </source>
</evidence>
<evidence type="ECO:0000313" key="1">
    <source>
        <dbReference type="EMBL" id="EYB91910.1"/>
    </source>
</evidence>
<proteinExistence type="predicted"/>
<sequence>MHCSELQTAVDKWRDRSAAFLDRDARALYAGSGFLLRRGTRVPYCRQKQATRASMQSPCVSVQERRIAVPPLVYGLLESTVRFMEIPILILQSLSVSYYQMREAIL</sequence>
<gene>
    <name evidence="1" type="primary">Acey_s0200.g1682</name>
    <name evidence="1" type="ORF">Y032_0200g1682</name>
</gene>
<accession>A0A016SMQ4</accession>
<reference evidence="2" key="1">
    <citation type="journal article" date="2015" name="Nat. Genet.">
        <title>The genome and transcriptome of the zoonotic hookworm Ancylostoma ceylanicum identify infection-specific gene families.</title>
        <authorList>
            <person name="Schwarz E.M."/>
            <person name="Hu Y."/>
            <person name="Antoshechkin I."/>
            <person name="Miller M.M."/>
            <person name="Sternberg P.W."/>
            <person name="Aroian R.V."/>
        </authorList>
    </citation>
    <scope>NUCLEOTIDE SEQUENCE</scope>
    <source>
        <strain evidence="2">HY135</strain>
    </source>
</reference>
<organism evidence="1 2">
    <name type="scientific">Ancylostoma ceylanicum</name>
    <dbReference type="NCBI Taxonomy" id="53326"/>
    <lineage>
        <taxon>Eukaryota</taxon>
        <taxon>Metazoa</taxon>
        <taxon>Ecdysozoa</taxon>
        <taxon>Nematoda</taxon>
        <taxon>Chromadorea</taxon>
        <taxon>Rhabditida</taxon>
        <taxon>Rhabditina</taxon>
        <taxon>Rhabditomorpha</taxon>
        <taxon>Strongyloidea</taxon>
        <taxon>Ancylostomatidae</taxon>
        <taxon>Ancylostomatinae</taxon>
        <taxon>Ancylostoma</taxon>
    </lineage>
</organism>